<accession>A0A3B0S0B2</accession>
<organism evidence="1">
    <name type="scientific">hydrothermal vent metagenome</name>
    <dbReference type="NCBI Taxonomy" id="652676"/>
    <lineage>
        <taxon>unclassified sequences</taxon>
        <taxon>metagenomes</taxon>
        <taxon>ecological metagenomes</taxon>
    </lineage>
</organism>
<protein>
    <submittedName>
        <fullName evidence="1">Uncharacterized protein</fullName>
    </submittedName>
</protein>
<gene>
    <name evidence="1" type="ORF">MNBD_ALPHA06-1013</name>
</gene>
<proteinExistence type="predicted"/>
<reference evidence="1" key="1">
    <citation type="submission" date="2018-06" db="EMBL/GenBank/DDBJ databases">
        <authorList>
            <person name="Zhirakovskaya E."/>
        </authorList>
    </citation>
    <scope>NUCLEOTIDE SEQUENCE</scope>
</reference>
<name>A0A3B0S0B2_9ZZZZ</name>
<sequence>MQTKNPIFDDLAELMTGAAGVVASAGEEVKAVA</sequence>
<evidence type="ECO:0000313" key="1">
    <source>
        <dbReference type="EMBL" id="VAV90003.1"/>
    </source>
</evidence>
<dbReference type="AlphaFoldDB" id="A0A3B0S0B2"/>
<feature type="non-terminal residue" evidence="1">
    <location>
        <position position="33"/>
    </location>
</feature>
<dbReference type="EMBL" id="UOEE01000100">
    <property type="protein sequence ID" value="VAV90003.1"/>
    <property type="molecule type" value="Genomic_DNA"/>
</dbReference>